<dbReference type="Pfam" id="PF03101">
    <property type="entry name" value="FAR1"/>
    <property type="match status" value="1"/>
</dbReference>
<dbReference type="EMBL" id="JAYWIO010000004">
    <property type="protein sequence ID" value="KAK7270512.1"/>
    <property type="molecule type" value="Genomic_DNA"/>
</dbReference>
<evidence type="ECO:0000313" key="3">
    <source>
        <dbReference type="Proteomes" id="UP001372338"/>
    </source>
</evidence>
<protein>
    <recommendedName>
        <fullName evidence="1">FAR1 domain-containing protein</fullName>
    </recommendedName>
</protein>
<feature type="domain" description="FAR1" evidence="1">
    <location>
        <begin position="73"/>
        <end position="161"/>
    </location>
</feature>
<evidence type="ECO:0000259" key="1">
    <source>
        <dbReference type="Pfam" id="PF03101"/>
    </source>
</evidence>
<keyword evidence="3" id="KW-1185">Reference proteome</keyword>
<dbReference type="PANTHER" id="PTHR46328">
    <property type="entry name" value="FAR-RED IMPAIRED RESPONSIVE (FAR1) FAMILY PROTEIN-RELATED"/>
    <property type="match status" value="1"/>
</dbReference>
<organism evidence="2 3">
    <name type="scientific">Crotalaria pallida</name>
    <name type="common">Smooth rattlebox</name>
    <name type="synonym">Crotalaria striata</name>
    <dbReference type="NCBI Taxonomy" id="3830"/>
    <lineage>
        <taxon>Eukaryota</taxon>
        <taxon>Viridiplantae</taxon>
        <taxon>Streptophyta</taxon>
        <taxon>Embryophyta</taxon>
        <taxon>Tracheophyta</taxon>
        <taxon>Spermatophyta</taxon>
        <taxon>Magnoliopsida</taxon>
        <taxon>eudicotyledons</taxon>
        <taxon>Gunneridae</taxon>
        <taxon>Pentapetalae</taxon>
        <taxon>rosids</taxon>
        <taxon>fabids</taxon>
        <taxon>Fabales</taxon>
        <taxon>Fabaceae</taxon>
        <taxon>Papilionoideae</taxon>
        <taxon>50 kb inversion clade</taxon>
        <taxon>genistoids sensu lato</taxon>
        <taxon>core genistoids</taxon>
        <taxon>Crotalarieae</taxon>
        <taxon>Crotalaria</taxon>
    </lineage>
</organism>
<dbReference type="InterPro" id="IPR004330">
    <property type="entry name" value="FAR1_DNA_bnd_dom"/>
</dbReference>
<name>A0AAN9F603_CROPI</name>
<dbReference type="Proteomes" id="UP001372338">
    <property type="component" value="Unassembled WGS sequence"/>
</dbReference>
<accession>A0AAN9F603</accession>
<gene>
    <name evidence="2" type="ORF">RIF29_23713</name>
</gene>
<dbReference type="PANTHER" id="PTHR46328:SF34">
    <property type="entry name" value="PROTEIN FAR1-RELATED SEQUENCE 5-LIKE"/>
    <property type="match status" value="1"/>
</dbReference>
<dbReference type="AlphaFoldDB" id="A0AAN9F603"/>
<reference evidence="2 3" key="1">
    <citation type="submission" date="2024-01" db="EMBL/GenBank/DDBJ databases">
        <title>The genomes of 5 underutilized Papilionoideae crops provide insights into root nodulation and disease resistanc.</title>
        <authorList>
            <person name="Yuan L."/>
        </authorList>
    </citation>
    <scope>NUCLEOTIDE SEQUENCE [LARGE SCALE GENOMIC DNA]</scope>
    <source>
        <strain evidence="2">ZHUSHIDOU_FW_LH</strain>
        <tissue evidence="2">Leaf</tissue>
    </source>
</reference>
<proteinExistence type="predicted"/>
<evidence type="ECO:0000313" key="2">
    <source>
        <dbReference type="EMBL" id="KAK7270512.1"/>
    </source>
</evidence>
<comment type="caution">
    <text evidence="2">The sequence shown here is derived from an EMBL/GenBank/DDBJ whole genome shotgun (WGS) entry which is preliminary data.</text>
</comment>
<sequence length="196" mass="22298">MDSELGTVHEVNADIGHETSNNLDLNVEHNCRSSPDRVHANGSRSRLPSTNVLDNNAALGFGMVFESDDQAYRFYNKYAGLLGFSVRKDWINRSKVHGQVVSRKFTCSREGYRRKDKRVADVKRHRKETRTGCMAHMIVTRQPDGKYRVTHFEAQHNHDIVDLSHANMLNLQNEFSVAKAELDVDDKTAQVISKSL</sequence>